<dbReference type="InterPro" id="IPR032466">
    <property type="entry name" value="Metal_Hydrolase"/>
</dbReference>
<protein>
    <submittedName>
        <fullName evidence="3">AMP deaminase 1</fullName>
    </submittedName>
</protein>
<name>A0ABV0QKN3_9TELE</name>
<comment type="caution">
    <text evidence="3">The sequence shown here is derived from an EMBL/GenBank/DDBJ whole genome shotgun (WGS) entry which is preliminary data.</text>
</comment>
<proteinExistence type="inferred from homology"/>
<dbReference type="PANTHER" id="PTHR11359:SF1">
    <property type="entry name" value="AMP DEAMINASE 1"/>
    <property type="match status" value="1"/>
</dbReference>
<dbReference type="Pfam" id="PF19326">
    <property type="entry name" value="AMP_deaminase"/>
    <property type="match status" value="1"/>
</dbReference>
<evidence type="ECO:0000256" key="1">
    <source>
        <dbReference type="ARBA" id="ARBA00006676"/>
    </source>
</evidence>
<evidence type="ECO:0000313" key="3">
    <source>
        <dbReference type="EMBL" id="MEQ2196359.1"/>
    </source>
</evidence>
<evidence type="ECO:0000313" key="4">
    <source>
        <dbReference type="Proteomes" id="UP001434883"/>
    </source>
</evidence>
<dbReference type="Proteomes" id="UP001434883">
    <property type="component" value="Unassembled WGS sequence"/>
</dbReference>
<dbReference type="PANTHER" id="PTHR11359">
    <property type="entry name" value="AMP DEAMINASE"/>
    <property type="match status" value="1"/>
</dbReference>
<dbReference type="Gene3D" id="3.20.20.140">
    <property type="entry name" value="Metal-dependent hydrolases"/>
    <property type="match status" value="1"/>
</dbReference>
<reference evidence="3 4" key="1">
    <citation type="submission" date="2021-06" db="EMBL/GenBank/DDBJ databases">
        <authorList>
            <person name="Palmer J.M."/>
        </authorList>
    </citation>
    <scope>NUCLEOTIDE SEQUENCE [LARGE SCALE GENOMIC DNA]</scope>
    <source>
        <strain evidence="3 4">XC_2019</strain>
        <tissue evidence="3">Muscle</tissue>
    </source>
</reference>
<accession>A0ABV0QKN3</accession>
<comment type="similarity">
    <text evidence="1">Belongs to the metallo-dependent hydrolases superfamily. Adenosine and AMP deaminases family.</text>
</comment>
<dbReference type="EMBL" id="JAHRIN010016849">
    <property type="protein sequence ID" value="MEQ2196359.1"/>
    <property type="molecule type" value="Genomic_DNA"/>
</dbReference>
<dbReference type="SUPFAM" id="SSF51556">
    <property type="entry name" value="Metallo-dependent hydrolases"/>
    <property type="match status" value="1"/>
</dbReference>
<evidence type="ECO:0000256" key="2">
    <source>
        <dbReference type="ARBA" id="ARBA00023080"/>
    </source>
</evidence>
<keyword evidence="4" id="KW-1185">Reference proteome</keyword>
<dbReference type="InterPro" id="IPR006329">
    <property type="entry name" value="AMPD"/>
</dbReference>
<keyword evidence="2" id="KW-0546">Nucleotide metabolism</keyword>
<gene>
    <name evidence="3" type="primary">AMPD1_1</name>
    <name evidence="3" type="ORF">XENOCAPTIV_020327</name>
</gene>
<sequence length="174" mass="20820">MKLAYQRFPRTASQFLRQMEGDVFKIEDEVQPDYNTFIDDMNFLIALIAQGPTKTYTHRRLKFLMSKFNVHEMLNEMEEMKELKMNPHRDFYNCRKVDTHIHAAACMNQKHLLRFIKKSYRLDADRVVHNLKGKEVTMRELFQSLNLHPYDLTVDSLDVHAVGFLIEIDQIHWM</sequence>
<organism evidence="3 4">
    <name type="scientific">Xenoophorus captivus</name>
    <dbReference type="NCBI Taxonomy" id="1517983"/>
    <lineage>
        <taxon>Eukaryota</taxon>
        <taxon>Metazoa</taxon>
        <taxon>Chordata</taxon>
        <taxon>Craniata</taxon>
        <taxon>Vertebrata</taxon>
        <taxon>Euteleostomi</taxon>
        <taxon>Actinopterygii</taxon>
        <taxon>Neopterygii</taxon>
        <taxon>Teleostei</taxon>
        <taxon>Neoteleostei</taxon>
        <taxon>Acanthomorphata</taxon>
        <taxon>Ovalentaria</taxon>
        <taxon>Atherinomorphae</taxon>
        <taxon>Cyprinodontiformes</taxon>
        <taxon>Goodeidae</taxon>
        <taxon>Xenoophorus</taxon>
    </lineage>
</organism>